<sequence>MQYLVIAYDYDNALDKRMENRPAHVEGTQKLMAEGKIISACALIEEEKMVGSSVLTNFEDDNEFDEWLENEPYVTGGVWNMDEIQVVPVKVMPNPSK</sequence>
<protein>
    <submittedName>
        <fullName evidence="2">YciI domain-containing protein</fullName>
    </submittedName>
</protein>
<accession>A0A5C2H8R5</accession>
<dbReference type="InterPro" id="IPR005545">
    <property type="entry name" value="YCII"/>
</dbReference>
<evidence type="ECO:0000313" key="2">
    <source>
        <dbReference type="EMBL" id="QEP35203.1"/>
    </source>
</evidence>
<dbReference type="InterPro" id="IPR051807">
    <property type="entry name" value="Sec-metab_biosynth-assoc"/>
</dbReference>
<dbReference type="Proteomes" id="UP000322726">
    <property type="component" value="Chromosome"/>
</dbReference>
<reference evidence="2" key="1">
    <citation type="submission" date="2019-09" db="EMBL/GenBank/DDBJ databases">
        <title>Complete genome sequencing of four Arcobacter species reveals a diverse suite of mobile elements.</title>
        <authorList>
            <person name="Miller W.G."/>
            <person name="Yee E."/>
            <person name="Bono J.L."/>
        </authorList>
    </citation>
    <scope>NUCLEOTIDE SEQUENCE [LARGE SCALE GENOMIC DNA]</scope>
    <source>
        <strain evidence="2">LMG 26638</strain>
    </source>
</reference>
<proteinExistence type="inferred from homology"/>
<dbReference type="KEGG" id="apai:APAC_2132"/>
<organism evidence="2 3">
    <name type="scientific">Malaciobacter pacificus</name>
    <dbReference type="NCBI Taxonomy" id="1080223"/>
    <lineage>
        <taxon>Bacteria</taxon>
        <taxon>Pseudomonadati</taxon>
        <taxon>Campylobacterota</taxon>
        <taxon>Epsilonproteobacteria</taxon>
        <taxon>Campylobacterales</taxon>
        <taxon>Arcobacteraceae</taxon>
        <taxon>Malaciobacter</taxon>
    </lineage>
</organism>
<gene>
    <name evidence="2" type="ORF">APAC_2132</name>
</gene>
<dbReference type="AlphaFoldDB" id="A0A5C2H8R5"/>
<dbReference type="Gene3D" id="3.30.70.1060">
    <property type="entry name" value="Dimeric alpha+beta barrel"/>
    <property type="match status" value="1"/>
</dbReference>
<evidence type="ECO:0000313" key="3">
    <source>
        <dbReference type="Proteomes" id="UP000322726"/>
    </source>
</evidence>
<dbReference type="OrthoDB" id="2293521at2"/>
<comment type="similarity">
    <text evidence="1">Belongs to the YciI family.</text>
</comment>
<dbReference type="PANTHER" id="PTHR33606:SF3">
    <property type="entry name" value="PROTEIN YCII"/>
    <property type="match status" value="1"/>
</dbReference>
<evidence type="ECO:0000256" key="1">
    <source>
        <dbReference type="ARBA" id="ARBA00007689"/>
    </source>
</evidence>
<dbReference type="Pfam" id="PF03795">
    <property type="entry name" value="YCII"/>
    <property type="match status" value="1"/>
</dbReference>
<dbReference type="EMBL" id="CP035928">
    <property type="protein sequence ID" value="QEP35203.1"/>
    <property type="molecule type" value="Genomic_DNA"/>
</dbReference>
<dbReference type="RefSeq" id="WP_130234103.1">
    <property type="nucleotide sequence ID" value="NZ_BMEF01000025.1"/>
</dbReference>
<keyword evidence="3" id="KW-1185">Reference proteome</keyword>
<dbReference type="SUPFAM" id="SSF54909">
    <property type="entry name" value="Dimeric alpha+beta barrel"/>
    <property type="match status" value="1"/>
</dbReference>
<dbReference type="InterPro" id="IPR011008">
    <property type="entry name" value="Dimeric_a/b-barrel"/>
</dbReference>
<reference evidence="2" key="2">
    <citation type="submission" date="2019-09" db="EMBL/GenBank/DDBJ databases">
        <title>Taxonomic note: a critical rebuttal of the proposed division of the genus Arcobacter into six genera, emended descriptions of Arcobacter anaerophilus and the genus Arcobacter, and an assessment of genus-level boundaries for Epsilonproteobacteria using in silico genomic comparator tools.</title>
        <authorList>
            <person name="On S.L.W."/>
            <person name="Miller W.G."/>
            <person name="Biggs P."/>
            <person name="Cornelius A."/>
            <person name="Vandamme P."/>
        </authorList>
    </citation>
    <scope>NUCLEOTIDE SEQUENCE [LARGE SCALE GENOMIC DNA]</scope>
    <source>
        <strain evidence="2">LMG 26638</strain>
    </source>
</reference>
<dbReference type="PANTHER" id="PTHR33606">
    <property type="entry name" value="PROTEIN YCII"/>
    <property type="match status" value="1"/>
</dbReference>
<name>A0A5C2H8R5_9BACT</name>